<dbReference type="GO" id="GO:0000935">
    <property type="term" value="C:division septum"/>
    <property type="evidence" value="ECO:0007669"/>
    <property type="project" value="TreeGrafter"/>
</dbReference>
<dbReference type="Gene3D" id="1.10.555.10">
    <property type="entry name" value="Rho GTPase activation protein"/>
    <property type="match status" value="1"/>
</dbReference>
<keyword evidence="7" id="KW-1185">Reference proteome</keyword>
<dbReference type="InterPro" id="IPR036388">
    <property type="entry name" value="WH-like_DNA-bd_sf"/>
</dbReference>
<dbReference type="GO" id="GO:0005096">
    <property type="term" value="F:GTPase activator activity"/>
    <property type="evidence" value="ECO:0007669"/>
    <property type="project" value="TreeGrafter"/>
</dbReference>
<dbReference type="InterPro" id="IPR031160">
    <property type="entry name" value="F_BAR_dom"/>
</dbReference>
<organism evidence="6 7">
    <name type="scientific">Metschnikowia bicuspidata var. bicuspidata NRRL YB-4993</name>
    <dbReference type="NCBI Taxonomy" id="869754"/>
    <lineage>
        <taxon>Eukaryota</taxon>
        <taxon>Fungi</taxon>
        <taxon>Dikarya</taxon>
        <taxon>Ascomycota</taxon>
        <taxon>Saccharomycotina</taxon>
        <taxon>Pichiomycetes</taxon>
        <taxon>Metschnikowiaceae</taxon>
        <taxon>Metschnikowia</taxon>
    </lineage>
</organism>
<dbReference type="Pfam" id="PF00620">
    <property type="entry name" value="RhoGAP"/>
    <property type="match status" value="1"/>
</dbReference>
<evidence type="ECO:0000256" key="1">
    <source>
        <dbReference type="PROSITE-ProRule" id="PRU01077"/>
    </source>
</evidence>
<feature type="compositionally biased region" description="Polar residues" evidence="2">
    <location>
        <begin position="704"/>
        <end position="717"/>
    </location>
</feature>
<dbReference type="SMART" id="SM00324">
    <property type="entry name" value="RhoGAP"/>
    <property type="match status" value="1"/>
</dbReference>
<dbReference type="SUPFAM" id="SSF103657">
    <property type="entry name" value="BAR/IMD domain-like"/>
    <property type="match status" value="1"/>
</dbReference>
<evidence type="ECO:0000313" key="6">
    <source>
        <dbReference type="EMBL" id="OBA22041.1"/>
    </source>
</evidence>
<evidence type="ECO:0000259" key="5">
    <source>
        <dbReference type="PROSITE" id="PS51741"/>
    </source>
</evidence>
<sequence length="871" mass="98895">MSFADSFWTEDYHLGHRVLFDELYEGVKENEDFIALFTRRMDLEFRYGIELENTPSSLKLLSTRHTNDDYVSTVKNAFDELGLNFQSEGAQHTAIAVNIRELVLTPFTSWCKEHEQRVGFLELVISEKYKQYSTAKAALEKLQKKYFNKCRLVEDFKTHYTEEELDQLLAESLVDEDQSSETGDGSNDLDLEVKYTFGGAHFTQATTKQLLADILTSVELISHKVAILGTYHNVSKGSAITQWLLDNLPELRGSVAKAEEFGQDLITHGFIRMIGSMSANKNFINSSQFYYQWRPLVFELTKLSEFDLSRSLKKDNYDPIAALGSRTNQFSTYLEDMKQAIGVAAVDYNDKSQYAKLVHEVNSLDAQYFETTKQLDTVRCEFEETAMDHLAFMQKCELDRLKAIKKVTFDFIATFSNKISSMKYSCDKLLLVEETIHPVSDLKFLIENYATGKFLPHVTLYDNYYNSNIKQTFGVDLNVKARLDKKAVPLLIHAVLSHLDSIYPELENDEERVNLWTKPVHLSKVHQVRQQLNELTEILQVSEILKASEPMIVTNVLKLYFMELPDSIVSHTFFDLIKTLYQNYPVGSEESHADKSRVTGLQNTLIELPVCNLATLDALLTHLNRLVKIISSKNEDLSSSLRDRLCREFGAFVLRPKQGSAEIEGKSVHAFNMATENLQQNFIADLFIHKDVIFGELRRRNSQKPLRNNSVKSDGVNSASSKLRLKQSSKSRLESRMKSAVQNAHENPQEKRQDSDVDVAEPALPSTPPPPTPSKSATSGGGSVLRRSTSPNKKKLNTYLDKQTSSMRSSESAKRNSMYSSANSSQTDHSRDGNEAQKNSRSKENISGTEKSLSKQKERNEADTDQVIVVD</sequence>
<dbReference type="Pfam" id="PF00610">
    <property type="entry name" value="DEP"/>
    <property type="match status" value="1"/>
</dbReference>
<feature type="compositionally biased region" description="Polar residues" evidence="2">
    <location>
        <begin position="800"/>
        <end position="827"/>
    </location>
</feature>
<dbReference type="Gene3D" id="1.20.1270.60">
    <property type="entry name" value="Arfaptin homology (AH) domain/BAR domain"/>
    <property type="match status" value="2"/>
</dbReference>
<dbReference type="GO" id="GO:0005886">
    <property type="term" value="C:plasma membrane"/>
    <property type="evidence" value="ECO:0007669"/>
    <property type="project" value="TreeGrafter"/>
</dbReference>
<comment type="caution">
    <text evidence="6">The sequence shown here is derived from an EMBL/GenBank/DDBJ whole genome shotgun (WGS) entry which is preliminary data.</text>
</comment>
<evidence type="ECO:0000256" key="2">
    <source>
        <dbReference type="SAM" id="MobiDB-lite"/>
    </source>
</evidence>
<dbReference type="Pfam" id="PF00611">
    <property type="entry name" value="FCH"/>
    <property type="match status" value="1"/>
</dbReference>
<dbReference type="SUPFAM" id="SSF46785">
    <property type="entry name" value="Winged helix' DNA-binding domain"/>
    <property type="match status" value="1"/>
</dbReference>
<dbReference type="PROSITE" id="PS51741">
    <property type="entry name" value="F_BAR"/>
    <property type="match status" value="1"/>
</dbReference>
<feature type="compositionally biased region" description="Basic and acidic residues" evidence="2">
    <location>
        <begin position="852"/>
        <end position="862"/>
    </location>
</feature>
<dbReference type="OrthoDB" id="2155291at2759"/>
<dbReference type="InterPro" id="IPR008936">
    <property type="entry name" value="Rho_GTPase_activation_prot"/>
</dbReference>
<dbReference type="Gene3D" id="1.10.10.10">
    <property type="entry name" value="Winged helix-like DNA-binding domain superfamily/Winged helix DNA-binding domain"/>
    <property type="match status" value="1"/>
</dbReference>
<dbReference type="GO" id="GO:0007010">
    <property type="term" value="P:cytoskeleton organization"/>
    <property type="evidence" value="ECO:0007669"/>
    <property type="project" value="TreeGrafter"/>
</dbReference>
<dbReference type="PROSITE" id="PS50186">
    <property type="entry name" value="DEP"/>
    <property type="match status" value="1"/>
</dbReference>
<name>A0A1A0HDE8_9ASCO</name>
<dbReference type="STRING" id="869754.A0A1A0HDE8"/>
<dbReference type="Proteomes" id="UP000092555">
    <property type="component" value="Unassembled WGS sequence"/>
</dbReference>
<proteinExistence type="predicted"/>
<dbReference type="PANTHER" id="PTHR23065">
    <property type="entry name" value="PROLINE-SERINE-THREONINE PHOSPHATASE INTERACTING PROTEIN 1"/>
    <property type="match status" value="1"/>
</dbReference>
<evidence type="ECO:0000259" key="4">
    <source>
        <dbReference type="PROSITE" id="PS50238"/>
    </source>
</evidence>
<feature type="domain" description="F-BAR" evidence="5">
    <location>
        <begin position="1"/>
        <end position="441"/>
    </location>
</feature>
<dbReference type="GeneID" id="30030085"/>
<evidence type="ECO:0008006" key="8">
    <source>
        <dbReference type="Google" id="ProtNLM"/>
    </source>
</evidence>
<dbReference type="InterPro" id="IPR036390">
    <property type="entry name" value="WH_DNA-bd_sf"/>
</dbReference>
<gene>
    <name evidence="6" type="ORF">METBIDRAFT_39195</name>
</gene>
<feature type="domain" description="DEP" evidence="3">
    <location>
        <begin position="214"/>
        <end position="295"/>
    </location>
</feature>
<dbReference type="PANTHER" id="PTHR23065:SF17">
    <property type="entry name" value="RHO-GTPASE-ACTIVATING PROTEIN RGD2"/>
    <property type="match status" value="1"/>
</dbReference>
<feature type="region of interest" description="Disordered" evidence="2">
    <location>
        <begin position="704"/>
        <end position="871"/>
    </location>
</feature>
<dbReference type="PROSITE" id="PS50238">
    <property type="entry name" value="RHOGAP"/>
    <property type="match status" value="1"/>
</dbReference>
<dbReference type="SUPFAM" id="SSF48350">
    <property type="entry name" value="GTPase activation domain, GAP"/>
    <property type="match status" value="1"/>
</dbReference>
<accession>A0A1A0HDE8</accession>
<dbReference type="InterPro" id="IPR000591">
    <property type="entry name" value="DEP_dom"/>
</dbReference>
<protein>
    <recommendedName>
        <fullName evidence="8">Rho-GAP domain-containing protein</fullName>
    </recommendedName>
</protein>
<dbReference type="GO" id="GO:0005737">
    <property type="term" value="C:cytoplasm"/>
    <property type="evidence" value="ECO:0007669"/>
    <property type="project" value="TreeGrafter"/>
</dbReference>
<dbReference type="InterPro" id="IPR000198">
    <property type="entry name" value="RhoGAP_dom"/>
</dbReference>
<feature type="domain" description="Rho-GAP" evidence="4">
    <location>
        <begin position="475"/>
        <end position="694"/>
    </location>
</feature>
<dbReference type="GO" id="GO:0007264">
    <property type="term" value="P:small GTPase-mediated signal transduction"/>
    <property type="evidence" value="ECO:0007669"/>
    <property type="project" value="TreeGrafter"/>
</dbReference>
<dbReference type="InterPro" id="IPR001060">
    <property type="entry name" value="FCH_dom"/>
</dbReference>
<dbReference type="SMART" id="SM00049">
    <property type="entry name" value="DEP"/>
    <property type="match status" value="1"/>
</dbReference>
<keyword evidence="1" id="KW-0175">Coiled coil</keyword>
<dbReference type="RefSeq" id="XP_018712537.1">
    <property type="nucleotide sequence ID" value="XM_018857109.1"/>
</dbReference>
<evidence type="ECO:0000259" key="3">
    <source>
        <dbReference type="PROSITE" id="PS50186"/>
    </source>
</evidence>
<dbReference type="InterPro" id="IPR027267">
    <property type="entry name" value="AH/BAR_dom_sf"/>
</dbReference>
<dbReference type="EMBL" id="LXTC01000002">
    <property type="protein sequence ID" value="OBA22041.1"/>
    <property type="molecule type" value="Genomic_DNA"/>
</dbReference>
<evidence type="ECO:0000313" key="7">
    <source>
        <dbReference type="Proteomes" id="UP000092555"/>
    </source>
</evidence>
<reference evidence="6 7" key="1">
    <citation type="submission" date="2016-05" db="EMBL/GenBank/DDBJ databases">
        <title>Comparative genomics of biotechnologically important yeasts.</title>
        <authorList>
            <consortium name="DOE Joint Genome Institute"/>
            <person name="Riley R."/>
            <person name="Haridas S."/>
            <person name="Wolfe K.H."/>
            <person name="Lopes M.R."/>
            <person name="Hittinger C.T."/>
            <person name="Goker M."/>
            <person name="Salamov A."/>
            <person name="Wisecaver J."/>
            <person name="Long T.M."/>
            <person name="Aerts A.L."/>
            <person name="Barry K."/>
            <person name="Choi C."/>
            <person name="Clum A."/>
            <person name="Coughlan A.Y."/>
            <person name="Deshpande S."/>
            <person name="Douglass A.P."/>
            <person name="Hanson S.J."/>
            <person name="Klenk H.-P."/>
            <person name="LaButti K."/>
            <person name="Lapidus A."/>
            <person name="Lindquist E."/>
            <person name="Lipzen A."/>
            <person name="Meier-kolthoff J.P."/>
            <person name="Ohm R.A."/>
            <person name="Otillar R.P."/>
            <person name="Pangilinan J."/>
            <person name="Peng Y."/>
            <person name="Rokas A."/>
            <person name="Rosa C.A."/>
            <person name="Scheuner C."/>
            <person name="Sibirny A.A."/>
            <person name="Slot J.C."/>
            <person name="Stielow J.B."/>
            <person name="Sun H."/>
            <person name="Kurtzman C.P."/>
            <person name="Blackwell M."/>
            <person name="Grigoriev I.V."/>
            <person name="Jeffries T.W."/>
        </authorList>
    </citation>
    <scope>NUCLEOTIDE SEQUENCE [LARGE SCALE GENOMIC DNA]</scope>
    <source>
        <strain evidence="6 7">NRRL YB-4993</strain>
    </source>
</reference>
<dbReference type="SMART" id="SM00055">
    <property type="entry name" value="FCH"/>
    <property type="match status" value="1"/>
</dbReference>
<dbReference type="AlphaFoldDB" id="A0A1A0HDE8"/>